<feature type="domain" description="PDZ" evidence="5">
    <location>
        <begin position="670"/>
        <end position="754"/>
    </location>
</feature>
<dbReference type="FunFam" id="2.30.42.10:FF:000035">
    <property type="entry name" value="Glutamate receptor interacting protein 1"/>
    <property type="match status" value="1"/>
</dbReference>
<dbReference type="GO" id="GO:0098887">
    <property type="term" value="P:neurotransmitter receptor transport, endosome to postsynaptic membrane"/>
    <property type="evidence" value="ECO:0007669"/>
    <property type="project" value="TreeGrafter"/>
</dbReference>
<dbReference type="EnsemblMetazoa" id="XM_022791116">
    <property type="protein sequence ID" value="XP_022646851"/>
    <property type="gene ID" value="LOC111244250"/>
</dbReference>
<dbReference type="PANTHER" id="PTHR46227">
    <property type="entry name" value="GLUTAMATE RECEPTOR-INTERACTING PROTEIN GRIP"/>
    <property type="match status" value="1"/>
</dbReference>
<dbReference type="InterPro" id="IPR041489">
    <property type="entry name" value="PDZ_6"/>
</dbReference>
<dbReference type="InterPro" id="IPR043545">
    <property type="entry name" value="GRIP1/2"/>
</dbReference>
<feature type="domain" description="PDZ" evidence="5">
    <location>
        <begin position="480"/>
        <end position="561"/>
    </location>
</feature>
<organism evidence="6 7">
    <name type="scientific">Varroa destructor</name>
    <name type="common">Honeybee mite</name>
    <dbReference type="NCBI Taxonomy" id="109461"/>
    <lineage>
        <taxon>Eukaryota</taxon>
        <taxon>Metazoa</taxon>
        <taxon>Ecdysozoa</taxon>
        <taxon>Arthropoda</taxon>
        <taxon>Chelicerata</taxon>
        <taxon>Arachnida</taxon>
        <taxon>Acari</taxon>
        <taxon>Parasitiformes</taxon>
        <taxon>Mesostigmata</taxon>
        <taxon>Gamasina</taxon>
        <taxon>Dermanyssoidea</taxon>
        <taxon>Varroidae</taxon>
        <taxon>Varroa</taxon>
    </lineage>
</organism>
<dbReference type="Pfam" id="PF17820">
    <property type="entry name" value="PDZ_6"/>
    <property type="match status" value="1"/>
</dbReference>
<dbReference type="InterPro" id="IPR001478">
    <property type="entry name" value="PDZ"/>
</dbReference>
<dbReference type="GeneID" id="111244250"/>
<dbReference type="SMART" id="SM00228">
    <property type="entry name" value="PDZ"/>
    <property type="match status" value="7"/>
</dbReference>
<dbReference type="Pfam" id="PF00595">
    <property type="entry name" value="PDZ"/>
    <property type="match status" value="6"/>
</dbReference>
<feature type="domain" description="PDZ" evidence="5">
    <location>
        <begin position="573"/>
        <end position="657"/>
    </location>
</feature>
<feature type="compositionally biased region" description="Low complexity" evidence="4">
    <location>
        <begin position="1098"/>
        <end position="1112"/>
    </location>
</feature>
<feature type="compositionally biased region" description="Polar residues" evidence="4">
    <location>
        <begin position="951"/>
        <end position="960"/>
    </location>
</feature>
<evidence type="ECO:0000256" key="1">
    <source>
        <dbReference type="ARBA" id="ARBA00004496"/>
    </source>
</evidence>
<feature type="compositionally biased region" description="Polar residues" evidence="4">
    <location>
        <begin position="867"/>
        <end position="881"/>
    </location>
</feature>
<evidence type="ECO:0000256" key="2">
    <source>
        <dbReference type="ARBA" id="ARBA00022490"/>
    </source>
</evidence>
<evidence type="ECO:0000313" key="7">
    <source>
        <dbReference type="Proteomes" id="UP000594260"/>
    </source>
</evidence>
<feature type="domain" description="PDZ" evidence="5">
    <location>
        <begin position="183"/>
        <end position="270"/>
    </location>
</feature>
<feature type="region of interest" description="Disordered" evidence="4">
    <location>
        <begin position="981"/>
        <end position="1059"/>
    </location>
</feature>
<dbReference type="CDD" id="cd06685">
    <property type="entry name" value="PDZ7_GRIP1-2-like"/>
    <property type="match status" value="1"/>
</dbReference>
<dbReference type="CTD" id="50391"/>
<feature type="compositionally biased region" description="Pro residues" evidence="4">
    <location>
        <begin position="990"/>
        <end position="1000"/>
    </location>
</feature>
<feature type="compositionally biased region" description="Polar residues" evidence="4">
    <location>
        <begin position="1003"/>
        <end position="1018"/>
    </location>
</feature>
<feature type="region of interest" description="Disordered" evidence="4">
    <location>
        <begin position="390"/>
        <end position="460"/>
    </location>
</feature>
<feature type="domain" description="PDZ" evidence="5">
    <location>
        <begin position="76"/>
        <end position="163"/>
    </location>
</feature>
<dbReference type="Proteomes" id="UP000594260">
    <property type="component" value="Unplaced"/>
</dbReference>
<accession>A0A7M7J6I3</accession>
<dbReference type="FunCoup" id="A0A7M7J6I3">
    <property type="interactions" value="78"/>
</dbReference>
<dbReference type="Gene3D" id="2.30.42.10">
    <property type="match status" value="7"/>
</dbReference>
<protein>
    <recommendedName>
        <fullName evidence="5">PDZ domain-containing protein</fullName>
    </recommendedName>
</protein>
<dbReference type="InterPro" id="IPR036034">
    <property type="entry name" value="PDZ_sf"/>
</dbReference>
<sequence length="1327" mass="141569">MGFLKKIFLPKKCSSPPALQTDSDRRKALRIEDDSIILNDTGVRKRDSSPPFTALIKEEITQRKSDVPEEKRAHSVVELQRTSEAEPWGLVLLSGGGWGAGTACPRIAHLPPGSLAHRSDMLSQGDVLTSVNGISTRGMRVDDVTALVESAKTKLVLDVEYEIPPAPMSVLDGSLSVCPKVIQIKLDKDPHGSLGFLLRGGSCVDNLKSRPLTVVHVRPGGPADREGTIKPGDRLIAVDNVHLTGATLYEAKTVLKQVERQVLLTIEYDVSVMDAVRNASGPVLVEIDRAHTGITRLGVTLTQLDHSCRGIVIESIRQASIAERCGALHVGDQILAIDGVRLELACTSAAEAQRMLQEGIDSVLRLEILPAGRLLRQYAEQQQMKASGSYNTLSSIGGQSTSSSNYPLPPIPPHHTNVTPKRQYSLRRHHSDHLPSVSSCGQRRRPSHDSSGDSTVFVPPGYELQRSRSQHVISHVESIEIVLATDPQKGGYGVTLRSKDRVAFVECIVPGGPADRSGVVQVGDRVLAINHQKVESLTTDDLNRFLLKSRPKVTLQIEFDVAESVIASSGTFTVKLEKKGPGLGITITAPRERSSGDPLVISEVRRGSIAHRSGTLQPGDKLLAIDQFRMESSTIEEAARILQNCQGVVQLRIRKDEHCSGVPDEPDAVVYTVEVARNGGPLGITISGTQEPFDPIIISGLTQGGLAERTGALHVGDRILAINGTSLRGKPLSEAILQLQTSGDVVTLKLAKFKLGRNVFDDLERGCVSSPIPLGTAISPGGSSPLSTRPPPSQSPRLDPKLLLQRLYAGTPIPSVDSAVESWDSLANLDTAGAATAPPTAPTTAATTPASTASPVSSMSPSGLPHPSTTSHSQAVNTAQPKSEIDVEASEDAWSSIREWQAGLPPACQEVPLAKSAPSSARWDPPDWALNPERRPSLMAKAPSPLPPKSNIGTSSRDTTALSSATLNSLQLLARQSNVSGSCLPAVSPSTPPPGQPVKQPPNRSVITRGTTQQQVASPTALDISGPSGFTYNPPAYTHHPQTQSHAQGGRPVNSDVESSDWTKVLEDLQTCGQSRLLRQIERNLQLAESQLAASVTGVPGLSSSSGISSTGGSSGSGMLGVPSVTPNKSPSPAPAASLSSRFDDLFGFQSQFQDEMSSILDLAVSGASSQGGTTSSNTPSFLDPPPRNMPNFGLQDIPPPMPVPVEVHRVTLFKDKVYDDFGFSISDGLFEKGIYVNRIRPKGPADMCGLLRPFDRILQINEHKSHNMDCCTAVPLVAASGDTIELIISRPASYCLPPSYPDWAQDQPWLEDAPSSRSSVVITQTL</sequence>
<dbReference type="FunFam" id="2.30.42.10:FF:000023">
    <property type="entry name" value="Glutamate receptor interacting protein 1"/>
    <property type="match status" value="1"/>
</dbReference>
<dbReference type="OrthoDB" id="75502at2759"/>
<dbReference type="CDD" id="cd06682">
    <property type="entry name" value="PDZ5_GRIP1-2-like"/>
    <property type="match status" value="1"/>
</dbReference>
<dbReference type="CDD" id="cd06681">
    <property type="entry name" value="PDZ2_GRIP1-2-like"/>
    <property type="match status" value="1"/>
</dbReference>
<feature type="compositionally biased region" description="Low complexity" evidence="4">
    <location>
        <begin position="394"/>
        <end position="404"/>
    </location>
</feature>
<dbReference type="SUPFAM" id="SSF50156">
    <property type="entry name" value="PDZ domain-like"/>
    <property type="match status" value="7"/>
</dbReference>
<keyword evidence="3" id="KW-0677">Repeat</keyword>
<feature type="region of interest" description="Disordered" evidence="4">
    <location>
        <begin position="1098"/>
        <end position="1137"/>
    </location>
</feature>
<evidence type="ECO:0000256" key="3">
    <source>
        <dbReference type="ARBA" id="ARBA00022737"/>
    </source>
</evidence>
<dbReference type="GO" id="GO:0005737">
    <property type="term" value="C:cytoplasm"/>
    <property type="evidence" value="ECO:0007669"/>
    <property type="project" value="UniProtKB-SubCell"/>
</dbReference>
<dbReference type="RefSeq" id="XP_022646851.1">
    <property type="nucleotide sequence ID" value="XM_022791116.1"/>
</dbReference>
<dbReference type="KEGG" id="vde:111244250"/>
<name>A0A7M7J6I3_VARDE</name>
<dbReference type="PANTHER" id="PTHR46227:SF2">
    <property type="entry name" value="FI03335P"/>
    <property type="match status" value="1"/>
</dbReference>
<feature type="domain" description="PDZ" evidence="5">
    <location>
        <begin position="1210"/>
        <end position="1293"/>
    </location>
</feature>
<keyword evidence="2" id="KW-0963">Cytoplasm</keyword>
<comment type="subcellular location">
    <subcellularLocation>
        <location evidence="1">Cytoplasm</location>
    </subcellularLocation>
</comment>
<feature type="domain" description="PDZ" evidence="5">
    <location>
        <begin position="284"/>
        <end position="358"/>
    </location>
</feature>
<feature type="region of interest" description="Disordered" evidence="4">
    <location>
        <begin position="774"/>
        <end position="798"/>
    </location>
</feature>
<keyword evidence="7" id="KW-1185">Reference proteome</keyword>
<dbReference type="OMA" id="RIELILY"/>
<reference evidence="6" key="1">
    <citation type="submission" date="2021-01" db="UniProtKB">
        <authorList>
            <consortium name="EnsemblMetazoa"/>
        </authorList>
    </citation>
    <scope>IDENTIFICATION</scope>
</reference>
<feature type="compositionally biased region" description="Low complexity" evidence="4">
    <location>
        <begin position="834"/>
        <end position="862"/>
    </location>
</feature>
<evidence type="ECO:0000313" key="6">
    <source>
        <dbReference type="EnsemblMetazoa" id="XP_022646851"/>
    </source>
</evidence>
<dbReference type="InParanoid" id="A0A7M7J6I3"/>
<proteinExistence type="predicted"/>
<feature type="region of interest" description="Disordered" evidence="4">
    <location>
        <begin position="834"/>
        <end position="894"/>
    </location>
</feature>
<evidence type="ECO:0000259" key="5">
    <source>
        <dbReference type="PROSITE" id="PS50106"/>
    </source>
</evidence>
<feature type="region of interest" description="Disordered" evidence="4">
    <location>
        <begin position="913"/>
        <end position="960"/>
    </location>
</feature>
<dbReference type="CDD" id="cd06683">
    <property type="entry name" value="PDZ6_GRIP1-2-like"/>
    <property type="match status" value="1"/>
</dbReference>
<evidence type="ECO:0000256" key="4">
    <source>
        <dbReference type="SAM" id="MobiDB-lite"/>
    </source>
</evidence>
<dbReference type="PROSITE" id="PS50106">
    <property type="entry name" value="PDZ"/>
    <property type="match status" value="7"/>
</dbReference>